<reference evidence="3 4" key="1">
    <citation type="submission" date="2013-09" db="EMBL/GenBank/DDBJ databases">
        <title>High correlation between genotypes and phenotypes of environmental bacteria Comamonas testosteroni strains.</title>
        <authorList>
            <person name="Liu L."/>
            <person name="Zhu W."/>
            <person name="Xia X."/>
            <person name="Xu B."/>
            <person name="Luo M."/>
            <person name="Wang G."/>
        </authorList>
    </citation>
    <scope>NUCLEOTIDE SEQUENCE [LARGE SCALE GENOMIC DNA]</scope>
    <source>
        <strain evidence="3 4">JL14</strain>
    </source>
</reference>
<dbReference type="RefSeq" id="WP_052087169.1">
    <property type="nucleotide sequence ID" value="NZ_AWOS01000034.1"/>
</dbReference>
<dbReference type="PANTHER" id="PTHR34853">
    <property type="match status" value="1"/>
</dbReference>
<dbReference type="SUPFAM" id="SSF53474">
    <property type="entry name" value="alpha/beta-Hydrolases"/>
    <property type="match status" value="1"/>
</dbReference>
<evidence type="ECO:0000313" key="3">
    <source>
        <dbReference type="EMBL" id="KGG92355.1"/>
    </source>
</evidence>
<evidence type="ECO:0000256" key="1">
    <source>
        <dbReference type="SAM" id="MobiDB-lite"/>
    </source>
</evidence>
<dbReference type="InterPro" id="IPR005152">
    <property type="entry name" value="Lipase_secreted"/>
</dbReference>
<proteinExistence type="predicted"/>
<name>A0A0E3BH15_9BURK</name>
<evidence type="ECO:0000313" key="4">
    <source>
        <dbReference type="Proteomes" id="UP000029567"/>
    </source>
</evidence>
<evidence type="ECO:0000256" key="2">
    <source>
        <dbReference type="SAM" id="SignalP"/>
    </source>
</evidence>
<sequence length="414" mass="43966">MPLVPTGLRRAAAMATLSTLTLSSWPTGFAQTQPSSNMTTGSAGQMLAIEPLAPAFSLADADKAYAIWYSSTDGTAAGNDQAAQLTTSGVIFLPRGLPPAGGWPVIAWAHGTVGIGDSCAPSRNPRSERDAQYLNNWLKEGYAIVATDYQGLGTPGPHAYLHSRAAAYATLDSVRATLNTKELPLGNKIVIVGQSQGAAAAFATAGFAPDYAPELKILGTIATGTPHSGRPSKDGKIAYRSSPAEQERTDPSIAYILYIAAVANQSKPRLPAEQVLSEKGLGAMKAAETTCVQQMFEVVKKEQLSWSNTFKSDFMSYYAQPFSKGQFPTLKIATPVFFGIGGADRDAPTKFQQDLAEQSCEAGTVVEAHTYPGMDHSQTVNSSFPNSRLFARKLFNGEKIAGNCVAKQETLSLR</sequence>
<dbReference type="GO" id="GO:0016042">
    <property type="term" value="P:lipid catabolic process"/>
    <property type="evidence" value="ECO:0007669"/>
    <property type="project" value="InterPro"/>
</dbReference>
<feature type="signal peptide" evidence="2">
    <location>
        <begin position="1"/>
        <end position="30"/>
    </location>
</feature>
<feature type="region of interest" description="Disordered" evidence="1">
    <location>
        <begin position="222"/>
        <end position="245"/>
    </location>
</feature>
<gene>
    <name evidence="3" type="ORF">P245_11970</name>
</gene>
<dbReference type="AlphaFoldDB" id="A0A0E3BH15"/>
<dbReference type="Pfam" id="PF03583">
    <property type="entry name" value="LIP"/>
    <property type="match status" value="1"/>
</dbReference>
<dbReference type="PANTHER" id="PTHR34853:SF1">
    <property type="entry name" value="LIPASE 5"/>
    <property type="match status" value="1"/>
</dbReference>
<dbReference type="EMBL" id="AWTN01000088">
    <property type="protein sequence ID" value="KGG92355.1"/>
    <property type="molecule type" value="Genomic_DNA"/>
</dbReference>
<feature type="chain" id="PRO_5002409146" description="Lipase" evidence="2">
    <location>
        <begin position="31"/>
        <end position="414"/>
    </location>
</feature>
<protein>
    <recommendedName>
        <fullName evidence="5">Lipase</fullName>
    </recommendedName>
</protein>
<dbReference type="InterPro" id="IPR029058">
    <property type="entry name" value="AB_hydrolase_fold"/>
</dbReference>
<dbReference type="PIRSF" id="PIRSF029171">
    <property type="entry name" value="Esterase_LipA"/>
    <property type="match status" value="1"/>
</dbReference>
<keyword evidence="2" id="KW-0732">Signal</keyword>
<accession>A0A0E3BH15</accession>
<dbReference type="Proteomes" id="UP000029567">
    <property type="component" value="Unassembled WGS sequence"/>
</dbReference>
<comment type="caution">
    <text evidence="3">The sequence shown here is derived from an EMBL/GenBank/DDBJ whole genome shotgun (WGS) entry which is preliminary data.</text>
</comment>
<organism evidence="3 4">
    <name type="scientific">Comamonas thiooxydans</name>
    <dbReference type="NCBI Taxonomy" id="363952"/>
    <lineage>
        <taxon>Bacteria</taxon>
        <taxon>Pseudomonadati</taxon>
        <taxon>Pseudomonadota</taxon>
        <taxon>Betaproteobacteria</taxon>
        <taxon>Burkholderiales</taxon>
        <taxon>Comamonadaceae</taxon>
        <taxon>Comamonas</taxon>
    </lineage>
</organism>
<evidence type="ECO:0008006" key="5">
    <source>
        <dbReference type="Google" id="ProtNLM"/>
    </source>
</evidence>
<dbReference type="GO" id="GO:0004806">
    <property type="term" value="F:triacylglycerol lipase activity"/>
    <property type="evidence" value="ECO:0007669"/>
    <property type="project" value="InterPro"/>
</dbReference>
<dbReference type="Gene3D" id="3.40.50.1820">
    <property type="entry name" value="alpha/beta hydrolase"/>
    <property type="match status" value="2"/>
</dbReference>